<comment type="caution">
    <text evidence="2">The sequence shown here is derived from an EMBL/GenBank/DDBJ whole genome shotgun (WGS) entry which is preliminary data.</text>
</comment>
<keyword evidence="3" id="KW-1185">Reference proteome</keyword>
<evidence type="ECO:0000313" key="3">
    <source>
        <dbReference type="Proteomes" id="UP001162156"/>
    </source>
</evidence>
<reference evidence="2" key="1">
    <citation type="journal article" date="2023" name="Insect Mol. Biol.">
        <title>Genome sequencing provides insights into the evolution of gene families encoding plant cell wall-degrading enzymes in longhorned beetles.</title>
        <authorList>
            <person name="Shin N.R."/>
            <person name="Okamura Y."/>
            <person name="Kirsch R."/>
            <person name="Pauchet Y."/>
        </authorList>
    </citation>
    <scope>NUCLEOTIDE SEQUENCE</scope>
    <source>
        <strain evidence="2">RBIC_L_NR</strain>
    </source>
</reference>
<gene>
    <name evidence="2" type="ORF">NQ314_011632</name>
</gene>
<dbReference type="PANTHER" id="PTHR23099">
    <property type="entry name" value="TRANSCRIPTIONAL REGULATOR"/>
    <property type="match status" value="1"/>
</dbReference>
<protein>
    <recommendedName>
        <fullName evidence="1">SprT-like domain-containing protein</fullName>
    </recommendedName>
</protein>
<dbReference type="PANTHER" id="PTHR23099:SF0">
    <property type="entry name" value="GERM CELL NUCLEAR ACIDIC PROTEIN"/>
    <property type="match status" value="1"/>
</dbReference>
<sequence length="125" mass="14570">METNVPIFQCDMLARIFRNNFKTSKDQLLKKLFKLFNESVFDNAIPEDTALEWNDRMRGTAGYCYCKKITRRTGVVERTARIVLSTKVIDAAYRLRDTLIHEMCHAATWIVNCVSDGHGSYWKAW</sequence>
<dbReference type="Pfam" id="PF10263">
    <property type="entry name" value="SprT-like"/>
    <property type="match status" value="1"/>
</dbReference>
<proteinExistence type="predicted"/>
<evidence type="ECO:0000259" key="1">
    <source>
        <dbReference type="Pfam" id="PF10263"/>
    </source>
</evidence>
<organism evidence="2 3">
    <name type="scientific">Rhamnusium bicolor</name>
    <dbReference type="NCBI Taxonomy" id="1586634"/>
    <lineage>
        <taxon>Eukaryota</taxon>
        <taxon>Metazoa</taxon>
        <taxon>Ecdysozoa</taxon>
        <taxon>Arthropoda</taxon>
        <taxon>Hexapoda</taxon>
        <taxon>Insecta</taxon>
        <taxon>Pterygota</taxon>
        <taxon>Neoptera</taxon>
        <taxon>Endopterygota</taxon>
        <taxon>Coleoptera</taxon>
        <taxon>Polyphaga</taxon>
        <taxon>Cucujiformia</taxon>
        <taxon>Chrysomeloidea</taxon>
        <taxon>Cerambycidae</taxon>
        <taxon>Lepturinae</taxon>
        <taxon>Rhagiini</taxon>
        <taxon>Rhamnusium</taxon>
    </lineage>
</organism>
<dbReference type="GO" id="GO:0005634">
    <property type="term" value="C:nucleus"/>
    <property type="evidence" value="ECO:0007669"/>
    <property type="project" value="TreeGrafter"/>
</dbReference>
<dbReference type="AlphaFoldDB" id="A0AAV8XGB7"/>
<dbReference type="InterPro" id="IPR006640">
    <property type="entry name" value="SprT-like_domain"/>
</dbReference>
<dbReference type="GO" id="GO:0006974">
    <property type="term" value="P:DNA damage response"/>
    <property type="evidence" value="ECO:0007669"/>
    <property type="project" value="UniProtKB-ARBA"/>
</dbReference>
<accession>A0AAV8XGB7</accession>
<evidence type="ECO:0000313" key="2">
    <source>
        <dbReference type="EMBL" id="KAJ8938020.1"/>
    </source>
</evidence>
<dbReference type="EMBL" id="JANEYF010003240">
    <property type="protein sequence ID" value="KAJ8938020.1"/>
    <property type="molecule type" value="Genomic_DNA"/>
</dbReference>
<dbReference type="Proteomes" id="UP001162156">
    <property type="component" value="Unassembled WGS sequence"/>
</dbReference>
<feature type="domain" description="SprT-like" evidence="1">
    <location>
        <begin position="30"/>
        <end position="125"/>
    </location>
</feature>
<name>A0AAV8XGB7_9CUCU</name>